<reference evidence="12 14" key="2">
    <citation type="submission" date="2019-03" db="EMBL/GenBank/DDBJ databases">
        <title>Genomic Encyclopedia of Type Strains, Phase IV (KMG-IV): sequencing the most valuable type-strain genomes for metagenomic binning, comparative biology and taxonomic classification.</title>
        <authorList>
            <person name="Goeker M."/>
        </authorList>
    </citation>
    <scope>NUCLEOTIDE SEQUENCE [LARGE SCALE GENOMIC DNA]</scope>
    <source>
        <strain evidence="12 14">DSM 15264</strain>
    </source>
</reference>
<dbReference type="AlphaFoldDB" id="A0A2S5T0M1"/>
<dbReference type="Gene3D" id="2.40.30.10">
    <property type="entry name" value="Translation factors"/>
    <property type="match status" value="1"/>
</dbReference>
<keyword evidence="4" id="KW-0001">2Fe-2S</keyword>
<dbReference type="Pfam" id="PF22290">
    <property type="entry name" value="DmmA-like_N"/>
    <property type="match status" value="1"/>
</dbReference>
<dbReference type="Gene3D" id="3.40.50.80">
    <property type="entry name" value="Nucleotide-binding domain of ferredoxin-NADP reductase (FNR) module"/>
    <property type="match status" value="1"/>
</dbReference>
<name>A0A2S5T0M1_9BURK</name>
<evidence type="ECO:0000256" key="2">
    <source>
        <dbReference type="ARBA" id="ARBA00022630"/>
    </source>
</evidence>
<evidence type="ECO:0000313" key="14">
    <source>
        <dbReference type="Proteomes" id="UP000294772"/>
    </source>
</evidence>
<accession>A0A2S5T0M1</accession>
<keyword evidence="8" id="KW-0411">Iron-sulfur</keyword>
<dbReference type="InterPro" id="IPR039261">
    <property type="entry name" value="FNR_nucleotide-bd"/>
</dbReference>
<sequence>MSEQSLDRVPVRLQSVRYAARDTHLYEFVRLDGQPFPSCTPGAHIDVHLPNGITRAYSLVESGEQRRSLVVGVKRDPNSRGGSRWLHEQARVGMELHVSGPRNHFPLLEDASHTVLVAGGIGITPIWCMAQRLKALGKPFTLYYSARSRADMAFLEEAQALGDAAHLHFDDEAGGVMDMAAIMKAVPVGAHLYCCGPTPMLDAYEAAAKAAGLPADNVHLERFTPVQAAATDGNYVVQLARSGKEIQITAGTTLLEALEANGICVGASCREGLCGTCEVVVLEGEVDHRDSVLTDAEKASNRTMMVCCSGSRSARLVLDL</sequence>
<evidence type="ECO:0000256" key="6">
    <source>
        <dbReference type="ARBA" id="ARBA00023002"/>
    </source>
</evidence>
<comment type="cofactor">
    <cofactor evidence="1">
        <name>FMN</name>
        <dbReference type="ChEBI" id="CHEBI:58210"/>
    </cofactor>
</comment>
<dbReference type="OrthoDB" id="370747at2"/>
<dbReference type="PRINTS" id="PR00409">
    <property type="entry name" value="PHDIOXRDTASE"/>
</dbReference>
<dbReference type="PANTHER" id="PTHR47354:SF1">
    <property type="entry name" value="CARNITINE MONOOXYGENASE REDUCTASE SUBUNIT"/>
    <property type="match status" value="1"/>
</dbReference>
<dbReference type="SUPFAM" id="SSF52343">
    <property type="entry name" value="Ferredoxin reductase-like, C-terminal NADP-linked domain"/>
    <property type="match status" value="1"/>
</dbReference>
<dbReference type="InterPro" id="IPR006058">
    <property type="entry name" value="2Fe2S_fd_BS"/>
</dbReference>
<dbReference type="PROSITE" id="PS00197">
    <property type="entry name" value="2FE2S_FER_1"/>
    <property type="match status" value="1"/>
</dbReference>
<keyword evidence="6" id="KW-0560">Oxidoreductase</keyword>
<evidence type="ECO:0000313" key="11">
    <source>
        <dbReference type="EMBL" id="PPE68523.1"/>
    </source>
</evidence>
<dbReference type="InterPro" id="IPR017927">
    <property type="entry name" value="FAD-bd_FR_type"/>
</dbReference>
<evidence type="ECO:0000256" key="5">
    <source>
        <dbReference type="ARBA" id="ARBA00022723"/>
    </source>
</evidence>
<dbReference type="Proteomes" id="UP000294772">
    <property type="component" value="Unassembled WGS sequence"/>
</dbReference>
<feature type="domain" description="FAD-binding FR-type" evidence="10">
    <location>
        <begin position="6"/>
        <end position="108"/>
    </location>
</feature>
<evidence type="ECO:0000313" key="12">
    <source>
        <dbReference type="EMBL" id="TCP07750.1"/>
    </source>
</evidence>
<dbReference type="EMBL" id="PSNY01000025">
    <property type="protein sequence ID" value="PPE68523.1"/>
    <property type="molecule type" value="Genomic_DNA"/>
</dbReference>
<dbReference type="EMBL" id="SLXF01000004">
    <property type="protein sequence ID" value="TCP07750.1"/>
    <property type="molecule type" value="Genomic_DNA"/>
</dbReference>
<evidence type="ECO:0000256" key="1">
    <source>
        <dbReference type="ARBA" id="ARBA00001917"/>
    </source>
</evidence>
<dbReference type="SUPFAM" id="SSF63380">
    <property type="entry name" value="Riboflavin synthase domain-like"/>
    <property type="match status" value="1"/>
</dbReference>
<reference evidence="11 13" key="1">
    <citation type="submission" date="2018-02" db="EMBL/GenBank/DDBJ databases">
        <title>Reclassifiation of [Polyangium] brachysporum DSM 7029 as Guopingzhaonella breviflexa gen. nov., sp. nov., a member of the family Comamonadaceae.</title>
        <authorList>
            <person name="Tang B."/>
        </authorList>
    </citation>
    <scope>NUCLEOTIDE SEQUENCE [LARGE SCALE GENOMIC DNA]</scope>
    <source>
        <strain evidence="11 13">DSM 15344</strain>
    </source>
</reference>
<keyword evidence="3" id="KW-0288">FMN</keyword>
<dbReference type="CDD" id="cd06185">
    <property type="entry name" value="PDR_like"/>
    <property type="match status" value="1"/>
</dbReference>
<evidence type="ECO:0000256" key="4">
    <source>
        <dbReference type="ARBA" id="ARBA00022714"/>
    </source>
</evidence>
<dbReference type="PROSITE" id="PS51384">
    <property type="entry name" value="FAD_FR"/>
    <property type="match status" value="1"/>
</dbReference>
<evidence type="ECO:0000313" key="13">
    <source>
        <dbReference type="Proteomes" id="UP000239406"/>
    </source>
</evidence>
<keyword evidence="5" id="KW-0479">Metal-binding</keyword>
<dbReference type="InterPro" id="IPR054582">
    <property type="entry name" value="DmmA-like_N"/>
</dbReference>
<evidence type="ECO:0000259" key="10">
    <source>
        <dbReference type="PROSITE" id="PS51384"/>
    </source>
</evidence>
<comment type="caution">
    <text evidence="11">The sequence shown here is derived from an EMBL/GenBank/DDBJ whole genome shotgun (WGS) entry which is preliminary data.</text>
</comment>
<dbReference type="GO" id="GO:0051537">
    <property type="term" value="F:2 iron, 2 sulfur cluster binding"/>
    <property type="evidence" value="ECO:0007669"/>
    <property type="project" value="UniProtKB-KW"/>
</dbReference>
<dbReference type="PROSITE" id="PS51085">
    <property type="entry name" value="2FE2S_FER_2"/>
    <property type="match status" value="1"/>
</dbReference>
<keyword evidence="7" id="KW-0408">Iron</keyword>
<dbReference type="Proteomes" id="UP000239406">
    <property type="component" value="Unassembled WGS sequence"/>
</dbReference>
<dbReference type="InterPro" id="IPR012675">
    <property type="entry name" value="Beta-grasp_dom_sf"/>
</dbReference>
<dbReference type="InterPro" id="IPR050415">
    <property type="entry name" value="MRET"/>
</dbReference>
<dbReference type="InterPro" id="IPR017938">
    <property type="entry name" value="Riboflavin_synthase-like_b-brl"/>
</dbReference>
<dbReference type="SUPFAM" id="SSF54292">
    <property type="entry name" value="2Fe-2S ferredoxin-like"/>
    <property type="match status" value="1"/>
</dbReference>
<evidence type="ECO:0000259" key="9">
    <source>
        <dbReference type="PROSITE" id="PS51085"/>
    </source>
</evidence>
<dbReference type="RefSeq" id="WP_104358874.1">
    <property type="nucleotide sequence ID" value="NZ_CALFFA010000004.1"/>
</dbReference>
<dbReference type="CDD" id="cd00207">
    <property type="entry name" value="fer2"/>
    <property type="match status" value="1"/>
</dbReference>
<evidence type="ECO:0000256" key="8">
    <source>
        <dbReference type="ARBA" id="ARBA00023014"/>
    </source>
</evidence>
<evidence type="ECO:0000256" key="7">
    <source>
        <dbReference type="ARBA" id="ARBA00023004"/>
    </source>
</evidence>
<dbReference type="InterPro" id="IPR036010">
    <property type="entry name" value="2Fe-2S_ferredoxin-like_sf"/>
</dbReference>
<dbReference type="GO" id="GO:0016491">
    <property type="term" value="F:oxidoreductase activity"/>
    <property type="evidence" value="ECO:0007669"/>
    <property type="project" value="UniProtKB-KW"/>
</dbReference>
<keyword evidence="2" id="KW-0285">Flavoprotein</keyword>
<dbReference type="GO" id="GO:0046872">
    <property type="term" value="F:metal ion binding"/>
    <property type="evidence" value="ECO:0007669"/>
    <property type="project" value="UniProtKB-KW"/>
</dbReference>
<dbReference type="Gene3D" id="3.10.20.30">
    <property type="match status" value="1"/>
</dbReference>
<organism evidence="11 13">
    <name type="scientific">Caldimonas thermodepolymerans</name>
    <dbReference type="NCBI Taxonomy" id="215580"/>
    <lineage>
        <taxon>Bacteria</taxon>
        <taxon>Pseudomonadati</taxon>
        <taxon>Pseudomonadota</taxon>
        <taxon>Betaproteobacteria</taxon>
        <taxon>Burkholderiales</taxon>
        <taxon>Sphaerotilaceae</taxon>
        <taxon>Caldimonas</taxon>
    </lineage>
</organism>
<dbReference type="InterPro" id="IPR001041">
    <property type="entry name" value="2Fe-2S_ferredoxin-type"/>
</dbReference>
<protein>
    <submittedName>
        <fullName evidence="11">Oxidoreductase</fullName>
    </submittedName>
    <submittedName>
        <fullName evidence="12">Vanillate O-demethylase ferredoxin subunit</fullName>
    </submittedName>
</protein>
<dbReference type="Pfam" id="PF00111">
    <property type="entry name" value="Fer2"/>
    <property type="match status" value="1"/>
</dbReference>
<keyword evidence="13" id="KW-1185">Reference proteome</keyword>
<proteinExistence type="predicted"/>
<gene>
    <name evidence="11" type="ORF">C1702_16845</name>
    <name evidence="12" type="ORF">EV676_104306</name>
</gene>
<evidence type="ECO:0000256" key="3">
    <source>
        <dbReference type="ARBA" id="ARBA00022643"/>
    </source>
</evidence>
<dbReference type="PANTHER" id="PTHR47354">
    <property type="entry name" value="NADH OXIDOREDUCTASE HCR"/>
    <property type="match status" value="1"/>
</dbReference>
<feature type="domain" description="2Fe-2S ferredoxin-type" evidence="9">
    <location>
        <begin position="235"/>
        <end position="320"/>
    </location>
</feature>